<evidence type="ECO:0000259" key="1">
    <source>
        <dbReference type="Pfam" id="PF07714"/>
    </source>
</evidence>
<dbReference type="Gene3D" id="1.10.510.10">
    <property type="entry name" value="Transferase(Phosphotransferase) domain 1"/>
    <property type="match status" value="1"/>
</dbReference>
<evidence type="ECO:0000313" key="2">
    <source>
        <dbReference type="EMBL" id="KAK8843186.1"/>
    </source>
</evidence>
<dbReference type="Pfam" id="PF07714">
    <property type="entry name" value="PK_Tyr_Ser-Thr"/>
    <property type="match status" value="1"/>
</dbReference>
<protein>
    <recommendedName>
        <fullName evidence="1">Serine-threonine/tyrosine-protein kinase catalytic domain-containing protein</fullName>
    </recommendedName>
</protein>
<sequence>MHLIKRKEESQNDLNGIIVRTNINENKKLSISLENQQKVVEFKNLTPYQFWQRIIKGSHPTWIKGIPEKTRDLIEKCWSSDVDERPTFEEIFEMLSQDFSYSPEDVDSEEIDLYIEKIKSDEKPVEDDVKSKCVDIFKEQINSY</sequence>
<keyword evidence="3" id="KW-1185">Reference proteome</keyword>
<evidence type="ECO:0000313" key="3">
    <source>
        <dbReference type="Proteomes" id="UP001470230"/>
    </source>
</evidence>
<dbReference type="InterPro" id="IPR001245">
    <property type="entry name" value="Ser-Thr/Tyr_kinase_cat_dom"/>
</dbReference>
<dbReference type="SUPFAM" id="SSF56112">
    <property type="entry name" value="Protein kinase-like (PK-like)"/>
    <property type="match status" value="1"/>
</dbReference>
<dbReference type="EMBL" id="JAPFFF010000036">
    <property type="protein sequence ID" value="KAK8843186.1"/>
    <property type="molecule type" value="Genomic_DNA"/>
</dbReference>
<gene>
    <name evidence="2" type="ORF">M9Y10_025386</name>
</gene>
<dbReference type="InterPro" id="IPR011009">
    <property type="entry name" value="Kinase-like_dom_sf"/>
</dbReference>
<comment type="caution">
    <text evidence="2">The sequence shown here is derived from an EMBL/GenBank/DDBJ whole genome shotgun (WGS) entry which is preliminary data.</text>
</comment>
<organism evidence="2 3">
    <name type="scientific">Tritrichomonas musculus</name>
    <dbReference type="NCBI Taxonomy" id="1915356"/>
    <lineage>
        <taxon>Eukaryota</taxon>
        <taxon>Metamonada</taxon>
        <taxon>Parabasalia</taxon>
        <taxon>Tritrichomonadida</taxon>
        <taxon>Tritrichomonadidae</taxon>
        <taxon>Tritrichomonas</taxon>
    </lineage>
</organism>
<feature type="domain" description="Serine-threonine/tyrosine-protein kinase catalytic" evidence="1">
    <location>
        <begin position="42"/>
        <end position="95"/>
    </location>
</feature>
<accession>A0ABR2HAC1</accession>
<proteinExistence type="predicted"/>
<dbReference type="Proteomes" id="UP001470230">
    <property type="component" value="Unassembled WGS sequence"/>
</dbReference>
<name>A0ABR2HAC1_9EUKA</name>
<reference evidence="2 3" key="1">
    <citation type="submission" date="2024-04" db="EMBL/GenBank/DDBJ databases">
        <title>Tritrichomonas musculus Genome.</title>
        <authorList>
            <person name="Alves-Ferreira E."/>
            <person name="Grigg M."/>
            <person name="Lorenzi H."/>
            <person name="Galac M."/>
        </authorList>
    </citation>
    <scope>NUCLEOTIDE SEQUENCE [LARGE SCALE GENOMIC DNA]</scope>
    <source>
        <strain evidence="2 3">EAF2021</strain>
    </source>
</reference>